<feature type="modified residue" description="4-aspartylphosphate" evidence="1">
    <location>
        <position position="70"/>
    </location>
</feature>
<dbReference type="EMBL" id="JARCJK010000005">
    <property type="protein sequence ID" value="MDE4166478.1"/>
    <property type="molecule type" value="Genomic_DNA"/>
</dbReference>
<gene>
    <name evidence="3" type="ORF">JL2886_03274</name>
    <name evidence="4" type="ORF">PXK24_12300</name>
</gene>
<evidence type="ECO:0000256" key="1">
    <source>
        <dbReference type="PROSITE-ProRule" id="PRU00169"/>
    </source>
</evidence>
<dbReference type="PANTHER" id="PTHR44520:SF2">
    <property type="entry name" value="RESPONSE REGULATOR RCP1"/>
    <property type="match status" value="1"/>
</dbReference>
<proteinExistence type="predicted"/>
<evidence type="ECO:0000313" key="3">
    <source>
        <dbReference type="EMBL" id="ANP38153.1"/>
    </source>
</evidence>
<dbReference type="RefSeq" id="WP_065272853.1">
    <property type="nucleotide sequence ID" value="NZ_CP015124.1"/>
</dbReference>
<dbReference type="EMBL" id="CP015124">
    <property type="protein sequence ID" value="ANP38153.1"/>
    <property type="molecule type" value="Genomic_DNA"/>
</dbReference>
<dbReference type="OrthoDB" id="9793549at2"/>
<dbReference type="InterPro" id="IPR001789">
    <property type="entry name" value="Sig_transdc_resp-reg_receiver"/>
</dbReference>
<dbReference type="Pfam" id="PF00072">
    <property type="entry name" value="Response_reg"/>
    <property type="match status" value="1"/>
</dbReference>
<reference evidence="3 5" key="1">
    <citation type="submission" date="2016-04" db="EMBL/GenBank/DDBJ databases">
        <authorList>
            <person name="Evans L.H."/>
            <person name="Alamgir A."/>
            <person name="Owens N."/>
            <person name="Weber N.D."/>
            <person name="Virtaneva K."/>
            <person name="Barbian K."/>
            <person name="Babar A."/>
            <person name="Rosenke K."/>
        </authorList>
    </citation>
    <scope>NUCLEOTIDE SEQUENCE [LARGE SCALE GENOMIC DNA]</scope>
    <source>
        <strain evidence="3 5">JL2886</strain>
    </source>
</reference>
<sequence>MNTVALQSEKALNIVLVEDDDGDAKALRRAFKKAKIANPITRFKDGVEALAFLRGNLETTPPKTFVVLCDINMPRMNGLELLGKIREDPQLRKTLIFMLTTSDDERDIEMAYLNNVAGYIVKARAGHMFLDLMTTLDNYWRVVEIPEI</sequence>
<dbReference type="PROSITE" id="PS50110">
    <property type="entry name" value="RESPONSE_REGULATORY"/>
    <property type="match status" value="1"/>
</dbReference>
<dbReference type="SUPFAM" id="SSF52172">
    <property type="entry name" value="CheY-like"/>
    <property type="match status" value="1"/>
</dbReference>
<name>A0A1B0ZVB6_9RHOB</name>
<keyword evidence="5" id="KW-1185">Reference proteome</keyword>
<dbReference type="InterPro" id="IPR011006">
    <property type="entry name" value="CheY-like_superfamily"/>
</dbReference>
<evidence type="ECO:0000259" key="2">
    <source>
        <dbReference type="PROSITE" id="PS50110"/>
    </source>
</evidence>
<dbReference type="GO" id="GO:0000160">
    <property type="term" value="P:phosphorelay signal transduction system"/>
    <property type="evidence" value="ECO:0007669"/>
    <property type="project" value="InterPro"/>
</dbReference>
<protein>
    <submittedName>
        <fullName evidence="3">Chemotaxis protein CheY</fullName>
    </submittedName>
    <submittedName>
        <fullName evidence="4">Response regulator</fullName>
    </submittedName>
</protein>
<feature type="domain" description="Response regulatory" evidence="2">
    <location>
        <begin position="13"/>
        <end position="137"/>
    </location>
</feature>
<evidence type="ECO:0000313" key="6">
    <source>
        <dbReference type="Proteomes" id="UP001218364"/>
    </source>
</evidence>
<keyword evidence="1" id="KW-0597">Phosphoprotein</keyword>
<dbReference type="Gene3D" id="3.40.50.2300">
    <property type="match status" value="1"/>
</dbReference>
<dbReference type="AlphaFoldDB" id="A0A1B0ZVB6"/>
<dbReference type="SMART" id="SM00448">
    <property type="entry name" value="REC"/>
    <property type="match status" value="1"/>
</dbReference>
<reference evidence="4 6" key="2">
    <citation type="submission" date="2023-02" db="EMBL/GenBank/DDBJ databases">
        <title>Population genomics of bacteria associated with diatom.</title>
        <authorList>
            <person name="Xie J."/>
            <person name="Wang H."/>
        </authorList>
    </citation>
    <scope>NUCLEOTIDE SEQUENCE [LARGE SCALE GENOMIC DNA]</scope>
    <source>
        <strain evidence="4 6">PT47_8</strain>
    </source>
</reference>
<dbReference type="CDD" id="cd17557">
    <property type="entry name" value="REC_Rcp-like"/>
    <property type="match status" value="1"/>
</dbReference>
<accession>A0A1B0ZVB6</accession>
<dbReference type="PATRIC" id="fig|60890.4.peg.3190"/>
<dbReference type="Proteomes" id="UP001218364">
    <property type="component" value="Unassembled WGS sequence"/>
</dbReference>
<dbReference type="PANTHER" id="PTHR44520">
    <property type="entry name" value="RESPONSE REGULATOR RCP1-RELATED"/>
    <property type="match status" value="1"/>
</dbReference>
<evidence type="ECO:0000313" key="4">
    <source>
        <dbReference type="EMBL" id="MDE4166478.1"/>
    </source>
</evidence>
<dbReference type="Proteomes" id="UP000092565">
    <property type="component" value="Chromosome"/>
</dbReference>
<dbReference type="InterPro" id="IPR052893">
    <property type="entry name" value="TCS_response_regulator"/>
</dbReference>
<organism evidence="3 5">
    <name type="scientific">Phaeobacter gallaeciensis</name>
    <dbReference type="NCBI Taxonomy" id="60890"/>
    <lineage>
        <taxon>Bacteria</taxon>
        <taxon>Pseudomonadati</taxon>
        <taxon>Pseudomonadota</taxon>
        <taxon>Alphaproteobacteria</taxon>
        <taxon>Rhodobacterales</taxon>
        <taxon>Roseobacteraceae</taxon>
        <taxon>Phaeobacter</taxon>
    </lineage>
</organism>
<evidence type="ECO:0000313" key="5">
    <source>
        <dbReference type="Proteomes" id="UP000092565"/>
    </source>
</evidence>